<dbReference type="GO" id="GO:0005886">
    <property type="term" value="C:plasma membrane"/>
    <property type="evidence" value="ECO:0007669"/>
    <property type="project" value="UniProtKB-SubCell"/>
</dbReference>
<feature type="binding site" evidence="9">
    <location>
        <position position="428"/>
    </location>
    <ligand>
        <name>substrate</name>
    </ligand>
</feature>
<feature type="transmembrane region" description="Helical" evidence="13">
    <location>
        <begin position="165"/>
        <end position="185"/>
    </location>
</feature>
<comment type="subcellular location">
    <subcellularLocation>
        <location evidence="1">Cell membrane</location>
        <topology evidence="1">Multi-pass membrane protein</topology>
    </subcellularLocation>
</comment>
<comment type="caution">
    <text evidence="15">The sequence shown here is derived from an EMBL/GenBank/DDBJ whole genome shotgun (WGS) entry which is preliminary data.</text>
</comment>
<dbReference type="PIRSF" id="PIRSF005091">
    <property type="entry name" value="Mmb_sulf_HI1246"/>
    <property type="match status" value="1"/>
</dbReference>
<dbReference type="STRING" id="150033.RV14_GL000686"/>
<evidence type="ECO:0000256" key="10">
    <source>
        <dbReference type="PIRSR" id="PIRSR005091-3"/>
    </source>
</evidence>
<evidence type="ECO:0000256" key="2">
    <source>
        <dbReference type="ARBA" id="ARBA00004936"/>
    </source>
</evidence>
<sequence length="698" mass="79352">MKKEVIVVTHLKKMCQNRLVILLVVSFFFWLKTIFAYYIDFSLGVEGSVQYFILWINPIATTLLFFGFVLYMKKAQPALMVLLIIDILNTLLLYLNVIFYREFTDFITIKSVLGFSKVSQGLSGSSFALMKPHDIFYWGDILVFIGFIIWLFVKRIPIKSPAVSKSTAIAVTCLSALIFSGNLALSEANRPQLLQRTFDRSYIVKYLGIDAYTVYDAIKTGITNSVRAHASSNGIEEVLKYTKKHHAAPNSETFGIAKGKNIIVLHLESFQQFLINMKVDGQEVTPFLNSVYKNQSTISFDNFFHEVGQGKTSDAENMLETGTFGLPQGSLFTELGSDNVFQAAPAILAQQQGYTSAVFHGNVASFWNRDHVYKNLGYDNFFDRSYFNNSDETLGYGILDKDLFRESAQYLEHLQQPFYTKFLSVTNHTPYYTDDKNFKFPSLHTGNSTVDDYVRTAHYLDQSLAQFFTYLKNSGVYQRSMFVIYGDHFGISNTDNQDLATVLGKDPSTWDAYDNAQLQRVPLMLHIPGYTKGKINHEYGGEIDVLPTLLHLVGIDDKDYIHFGTDLLSFQHDQLVAFRNGNFVTPKHTVLGGKTYSNQTGEMIDPKKAGIQNEINKEQEQVKKALSLSDKLNQENLLRFYVPENFKPIDPKKYNYKNEAEENEAIEKQKGRNSTSIYSKNGDQTTTHLYPLETAEAN</sequence>
<dbReference type="CDD" id="cd16015">
    <property type="entry name" value="LTA_synthase"/>
    <property type="match status" value="1"/>
</dbReference>
<evidence type="ECO:0000256" key="1">
    <source>
        <dbReference type="ARBA" id="ARBA00004651"/>
    </source>
</evidence>
<feature type="transmembrane region" description="Helical" evidence="13">
    <location>
        <begin position="20"/>
        <end position="39"/>
    </location>
</feature>
<keyword evidence="4" id="KW-1003">Cell membrane</keyword>
<evidence type="ECO:0000313" key="16">
    <source>
        <dbReference type="Proteomes" id="UP000182152"/>
    </source>
</evidence>
<keyword evidence="7 13" id="KW-0472">Membrane</keyword>
<feature type="transmembrane region" description="Helical" evidence="13">
    <location>
        <begin position="51"/>
        <end position="71"/>
    </location>
</feature>
<dbReference type="InterPro" id="IPR000917">
    <property type="entry name" value="Sulfatase_N"/>
</dbReference>
<evidence type="ECO:0000256" key="7">
    <source>
        <dbReference type="ARBA" id="ARBA00023136"/>
    </source>
</evidence>
<dbReference type="AlphaFoldDB" id="A0A1L8WGC7"/>
<dbReference type="SUPFAM" id="SSF53649">
    <property type="entry name" value="Alkaline phosphatase-like"/>
    <property type="match status" value="1"/>
</dbReference>
<dbReference type="PANTHER" id="PTHR47371:SF3">
    <property type="entry name" value="PHOSPHOGLYCEROL TRANSFERASE I"/>
    <property type="match status" value="1"/>
</dbReference>
<keyword evidence="16" id="KW-1185">Reference proteome</keyword>
<feature type="transmembrane region" description="Helical" evidence="13">
    <location>
        <begin position="135"/>
        <end position="153"/>
    </location>
</feature>
<evidence type="ECO:0000256" key="13">
    <source>
        <dbReference type="SAM" id="Phobius"/>
    </source>
</evidence>
<dbReference type="GO" id="GO:0046872">
    <property type="term" value="F:metal ion binding"/>
    <property type="evidence" value="ECO:0007669"/>
    <property type="project" value="UniProtKB-KW"/>
</dbReference>
<dbReference type="InterPro" id="IPR012160">
    <property type="entry name" value="LtaS-like"/>
</dbReference>
<feature type="compositionally biased region" description="Polar residues" evidence="12">
    <location>
        <begin position="672"/>
        <end position="688"/>
    </location>
</feature>
<feature type="binding site" evidence="10">
    <location>
        <position position="268"/>
    </location>
    <ligand>
        <name>Mn(2+)</name>
        <dbReference type="ChEBI" id="CHEBI:29035"/>
    </ligand>
</feature>
<evidence type="ECO:0000256" key="5">
    <source>
        <dbReference type="ARBA" id="ARBA00022692"/>
    </source>
</evidence>
<feature type="domain" description="Sulfatase N-terminal" evidence="14">
    <location>
        <begin position="260"/>
        <end position="555"/>
    </location>
</feature>
<gene>
    <name evidence="15" type="ORF">RV14_GL000686</name>
</gene>
<evidence type="ECO:0000259" key="14">
    <source>
        <dbReference type="Pfam" id="PF00884"/>
    </source>
</evidence>
<feature type="binding site" evidence="10">
    <location>
        <position position="312"/>
    </location>
    <ligand>
        <name>Mn(2+)</name>
        <dbReference type="ChEBI" id="CHEBI:29035"/>
    </ligand>
</feature>
<dbReference type="Gene3D" id="3.30.1120.170">
    <property type="match status" value="1"/>
</dbReference>
<reference evidence="15 16" key="1">
    <citation type="submission" date="2014-12" db="EMBL/GenBank/DDBJ databases">
        <title>Draft genome sequences of 29 type strains of Enterococci.</title>
        <authorList>
            <person name="Zhong Z."/>
            <person name="Sun Z."/>
            <person name="Liu W."/>
            <person name="Zhang W."/>
            <person name="Zhang H."/>
        </authorList>
    </citation>
    <scope>NUCLEOTIDE SEQUENCE [LARGE SCALE GENOMIC DNA]</scope>
    <source>
        <strain evidence="15 16">DSM 15687</strain>
    </source>
</reference>
<keyword evidence="11" id="KW-0175">Coiled coil</keyword>
<evidence type="ECO:0000256" key="4">
    <source>
        <dbReference type="ARBA" id="ARBA00022475"/>
    </source>
</evidence>
<evidence type="ECO:0000256" key="11">
    <source>
        <dbReference type="SAM" id="Coils"/>
    </source>
</evidence>
<evidence type="ECO:0000256" key="6">
    <source>
        <dbReference type="ARBA" id="ARBA00022989"/>
    </source>
</evidence>
<proteinExistence type="inferred from homology"/>
<dbReference type="EMBL" id="JXLB01000016">
    <property type="protein sequence ID" value="OJG80027.1"/>
    <property type="molecule type" value="Genomic_DNA"/>
</dbReference>
<feature type="region of interest" description="Disordered" evidence="12">
    <location>
        <begin position="662"/>
        <end position="698"/>
    </location>
</feature>
<evidence type="ECO:0000256" key="8">
    <source>
        <dbReference type="PIRSR" id="PIRSR005091-1"/>
    </source>
</evidence>
<organism evidence="15 16">
    <name type="scientific">Enterococcus ratti</name>
    <dbReference type="NCBI Taxonomy" id="150033"/>
    <lineage>
        <taxon>Bacteria</taxon>
        <taxon>Bacillati</taxon>
        <taxon>Bacillota</taxon>
        <taxon>Bacilli</taxon>
        <taxon>Lactobacillales</taxon>
        <taxon>Enterococcaceae</taxon>
        <taxon>Enterococcus</taxon>
    </lineage>
</organism>
<feature type="binding site" evidence="10">
    <location>
        <position position="487"/>
    </location>
    <ligand>
        <name>Mn(2+)</name>
        <dbReference type="ChEBI" id="CHEBI:29035"/>
    </ligand>
</feature>
<dbReference type="InterPro" id="IPR017850">
    <property type="entry name" value="Alkaline_phosphatase_core_sf"/>
</dbReference>
<comment type="similarity">
    <text evidence="3">Belongs to the LTA synthase family.</text>
</comment>
<keyword evidence="9" id="KW-0479">Metal-binding</keyword>
<dbReference type="Proteomes" id="UP000182152">
    <property type="component" value="Unassembled WGS sequence"/>
</dbReference>
<evidence type="ECO:0000256" key="12">
    <source>
        <dbReference type="SAM" id="MobiDB-lite"/>
    </source>
</evidence>
<evidence type="ECO:0000256" key="3">
    <source>
        <dbReference type="ARBA" id="ARBA00009983"/>
    </source>
</evidence>
<name>A0A1L8WGC7_9ENTE</name>
<dbReference type="Pfam" id="PF00884">
    <property type="entry name" value="Sulfatase"/>
    <property type="match status" value="1"/>
</dbReference>
<evidence type="ECO:0000313" key="15">
    <source>
        <dbReference type="EMBL" id="OJG80027.1"/>
    </source>
</evidence>
<comment type="pathway">
    <text evidence="2">Cell wall biogenesis; lipoteichoic acid biosynthesis.</text>
</comment>
<feature type="binding site" evidence="10">
    <location>
        <position position="488"/>
    </location>
    <ligand>
        <name>Mn(2+)</name>
        <dbReference type="ChEBI" id="CHEBI:29035"/>
    </ligand>
</feature>
<evidence type="ECO:0000256" key="9">
    <source>
        <dbReference type="PIRSR" id="PIRSR005091-2"/>
    </source>
</evidence>
<protein>
    <submittedName>
        <fullName evidence="15">Sulfatase</fullName>
    </submittedName>
</protein>
<dbReference type="PANTHER" id="PTHR47371">
    <property type="entry name" value="LIPOTEICHOIC ACID SYNTHASE"/>
    <property type="match status" value="1"/>
</dbReference>
<dbReference type="Gene3D" id="3.40.720.10">
    <property type="entry name" value="Alkaline Phosphatase, subunit A"/>
    <property type="match status" value="1"/>
</dbReference>
<feature type="coiled-coil region" evidence="11">
    <location>
        <begin position="608"/>
        <end position="635"/>
    </location>
</feature>
<accession>A0A1L8WGC7</accession>
<feature type="transmembrane region" description="Helical" evidence="13">
    <location>
        <begin position="78"/>
        <end position="100"/>
    </location>
</feature>
<keyword evidence="6 13" id="KW-1133">Transmembrane helix</keyword>
<feature type="active site" evidence="8">
    <location>
        <position position="312"/>
    </location>
</feature>
<keyword evidence="5 13" id="KW-0812">Transmembrane</keyword>
<keyword evidence="9" id="KW-0464">Manganese</keyword>
<dbReference type="InterPro" id="IPR050448">
    <property type="entry name" value="OpgB/LTA_synthase_biosynth"/>
</dbReference>